<feature type="compositionally biased region" description="Basic and acidic residues" evidence="7">
    <location>
        <begin position="159"/>
        <end position="168"/>
    </location>
</feature>
<dbReference type="InterPro" id="IPR051143">
    <property type="entry name" value="TrkH_K-transport"/>
</dbReference>
<dbReference type="GO" id="GO:0140107">
    <property type="term" value="F:high-affinity potassium ion transmembrane transporter activity"/>
    <property type="evidence" value="ECO:0007669"/>
    <property type="project" value="TreeGrafter"/>
</dbReference>
<keyword evidence="4 8" id="KW-1133">Transmembrane helix</keyword>
<feature type="transmembrane region" description="Helical" evidence="8">
    <location>
        <begin position="555"/>
        <end position="575"/>
    </location>
</feature>
<evidence type="ECO:0000256" key="1">
    <source>
        <dbReference type="ARBA" id="ARBA00004141"/>
    </source>
</evidence>
<keyword evidence="10" id="KW-1185">Reference proteome</keyword>
<dbReference type="EMBL" id="JARKIB010000003">
    <property type="protein sequence ID" value="KAJ7782645.1"/>
    <property type="molecule type" value="Genomic_DNA"/>
</dbReference>
<evidence type="ECO:0000313" key="9">
    <source>
        <dbReference type="EMBL" id="KAJ7782645.1"/>
    </source>
</evidence>
<dbReference type="InterPro" id="IPR003445">
    <property type="entry name" value="Cat_transpt"/>
</dbReference>
<evidence type="ECO:0000256" key="6">
    <source>
        <dbReference type="ARBA" id="ARBA00023136"/>
    </source>
</evidence>
<feature type="compositionally biased region" description="Basic and acidic residues" evidence="7">
    <location>
        <begin position="774"/>
        <end position="792"/>
    </location>
</feature>
<dbReference type="GO" id="GO:0030007">
    <property type="term" value="P:intracellular potassium ion homeostasis"/>
    <property type="evidence" value="ECO:0007669"/>
    <property type="project" value="TreeGrafter"/>
</dbReference>
<feature type="region of interest" description="Disordered" evidence="7">
    <location>
        <begin position="742"/>
        <end position="792"/>
    </location>
</feature>
<feature type="transmembrane region" description="Helical" evidence="8">
    <location>
        <begin position="428"/>
        <end position="452"/>
    </location>
</feature>
<dbReference type="Proteomes" id="UP001215598">
    <property type="component" value="Unassembled WGS sequence"/>
</dbReference>
<dbReference type="PANTHER" id="PTHR31064:SF30">
    <property type="entry name" value="HIGH-AFFINITY POTASSIUM TRANSPORT PROTEIN-RELATED"/>
    <property type="match status" value="1"/>
</dbReference>
<gene>
    <name evidence="9" type="ORF">B0H16DRAFT_1493856</name>
</gene>
<comment type="caution">
    <text evidence="9">The sequence shown here is derived from an EMBL/GenBank/DDBJ whole genome shotgun (WGS) entry which is preliminary data.</text>
</comment>
<accession>A0AAD7KBW4</accession>
<organism evidence="9 10">
    <name type="scientific">Mycena metata</name>
    <dbReference type="NCBI Taxonomy" id="1033252"/>
    <lineage>
        <taxon>Eukaryota</taxon>
        <taxon>Fungi</taxon>
        <taxon>Dikarya</taxon>
        <taxon>Basidiomycota</taxon>
        <taxon>Agaricomycotina</taxon>
        <taxon>Agaricomycetes</taxon>
        <taxon>Agaricomycetidae</taxon>
        <taxon>Agaricales</taxon>
        <taxon>Marasmiineae</taxon>
        <taxon>Mycenaceae</taxon>
        <taxon>Mycena</taxon>
    </lineage>
</organism>
<evidence type="ECO:0000256" key="3">
    <source>
        <dbReference type="ARBA" id="ARBA00022692"/>
    </source>
</evidence>
<dbReference type="Pfam" id="PF02386">
    <property type="entry name" value="TrkH"/>
    <property type="match status" value="1"/>
</dbReference>
<dbReference type="GO" id="GO:0005886">
    <property type="term" value="C:plasma membrane"/>
    <property type="evidence" value="ECO:0007669"/>
    <property type="project" value="TreeGrafter"/>
</dbReference>
<name>A0AAD7KBW4_9AGAR</name>
<feature type="compositionally biased region" description="Basic and acidic residues" evidence="7">
    <location>
        <begin position="193"/>
        <end position="208"/>
    </location>
</feature>
<proteinExistence type="predicted"/>
<evidence type="ECO:0000256" key="7">
    <source>
        <dbReference type="SAM" id="MobiDB-lite"/>
    </source>
</evidence>
<evidence type="ECO:0000313" key="10">
    <source>
        <dbReference type="Proteomes" id="UP001215598"/>
    </source>
</evidence>
<feature type="transmembrane region" description="Helical" evidence="8">
    <location>
        <begin position="12"/>
        <end position="35"/>
    </location>
</feature>
<reference evidence="9" key="1">
    <citation type="submission" date="2023-03" db="EMBL/GenBank/DDBJ databases">
        <title>Massive genome expansion in bonnet fungi (Mycena s.s.) driven by repeated elements and novel gene families across ecological guilds.</title>
        <authorList>
            <consortium name="Lawrence Berkeley National Laboratory"/>
            <person name="Harder C.B."/>
            <person name="Miyauchi S."/>
            <person name="Viragh M."/>
            <person name="Kuo A."/>
            <person name="Thoen E."/>
            <person name="Andreopoulos B."/>
            <person name="Lu D."/>
            <person name="Skrede I."/>
            <person name="Drula E."/>
            <person name="Henrissat B."/>
            <person name="Morin E."/>
            <person name="Kohler A."/>
            <person name="Barry K."/>
            <person name="LaButti K."/>
            <person name="Morin E."/>
            <person name="Salamov A."/>
            <person name="Lipzen A."/>
            <person name="Mereny Z."/>
            <person name="Hegedus B."/>
            <person name="Baldrian P."/>
            <person name="Stursova M."/>
            <person name="Weitz H."/>
            <person name="Taylor A."/>
            <person name="Grigoriev I.V."/>
            <person name="Nagy L.G."/>
            <person name="Martin F."/>
            <person name="Kauserud H."/>
        </authorList>
    </citation>
    <scope>NUCLEOTIDE SEQUENCE</scope>
    <source>
        <strain evidence="9">CBHHK182m</strain>
    </source>
</reference>
<feature type="compositionally biased region" description="Polar residues" evidence="7">
    <location>
        <begin position="224"/>
        <end position="233"/>
    </location>
</feature>
<feature type="region of interest" description="Disordered" evidence="7">
    <location>
        <begin position="278"/>
        <end position="298"/>
    </location>
</feature>
<feature type="transmembrane region" description="Helical" evidence="8">
    <location>
        <begin position="587"/>
        <end position="615"/>
    </location>
</feature>
<keyword evidence="3 8" id="KW-0812">Transmembrane</keyword>
<keyword evidence="6 8" id="KW-0472">Membrane</keyword>
<sequence length="792" mass="89923">MASVWKAIRKQLNFYRIHILFFSFTPLIFSGIFYASNGEFPVSYIDALYNCVSAMTQVILFMQMCLGSPYALPSFPPSWALILRHRYYFAKKFEHIIEAAKSKAVAIGDAEKKTPPWTRRISALLSQDATVLSAVEETSREGSLNDEKPKKKKSFMRKLRPDMIRRMDGPPQLVNPSGWISEGAHTPLPRSPVEPKEENNSVEVERPRLMFTDELVSSPKPIVEQSSPASPSPSHLRAPKGRRVSDPGRASPLPPSPISPSFPRSDTIAMETVFPRTQTVEFAPDTLHRRPRPDPPQILTYEASMHSQDRRSTRRGSFAAHETLTQHYTYPDRHHAKHSGFGGFPMPHEIVRSLFARFFPKLQRKLTRTMTMPRTTTLMSHRGEGVVGAKSAPYISFDAIVGRNSAFRQLTKEQQDELGGVEYRALKALLWIVAGYHIGVQLIAFTVIAPYITQLRWRTNFVRPMQHKKISTVWYSAFQVVSAYTNTGTSLVDQSMVPFQRAYPMIIFMATFDFGRQHRFRNNSQPILWMLSPLHFLLDHPRRCFIYLFPSHQTWFLLTVVLTLNLTDWFFFMVLDIGNPAIDSIPLHVRFIIGLLQAIAVRAAGFGTVALSALAPAVNVRSTNVYEEQSLDSDDEDNFQPVGESRMMVVEQIPCHALPENSSRLDMWWLGLAIFLVCIIERHNIDSVEKLSWFNIFSVVFELVGLSLGIPTENYSFSGAFKPLSKLIVCLAEQPNFGEASEVRVSSGHEKASDDSESRLRRAARRQSTEEATFEERRKNAAMHDQEAAFGY</sequence>
<protein>
    <submittedName>
        <fullName evidence="9">Cation transport protein-domain-containing protein</fullName>
    </submittedName>
</protein>
<comment type="subcellular location">
    <subcellularLocation>
        <location evidence="1">Membrane</location>
        <topology evidence="1">Multi-pass membrane protein</topology>
    </subcellularLocation>
</comment>
<keyword evidence="2" id="KW-0813">Transport</keyword>
<dbReference type="GO" id="GO:1990573">
    <property type="term" value="P:potassium ion import across plasma membrane"/>
    <property type="evidence" value="ECO:0007669"/>
    <property type="project" value="TreeGrafter"/>
</dbReference>
<feature type="compositionally biased region" description="Basic and acidic residues" evidence="7">
    <location>
        <begin position="137"/>
        <end position="149"/>
    </location>
</feature>
<dbReference type="AlphaFoldDB" id="A0AAD7KBW4"/>
<keyword evidence="5" id="KW-0406">Ion transport</keyword>
<feature type="region of interest" description="Disordered" evidence="7">
    <location>
        <begin position="137"/>
        <end position="265"/>
    </location>
</feature>
<feature type="compositionally biased region" description="Basic and acidic residues" evidence="7">
    <location>
        <begin position="747"/>
        <end position="760"/>
    </location>
</feature>
<evidence type="ECO:0000256" key="5">
    <source>
        <dbReference type="ARBA" id="ARBA00023065"/>
    </source>
</evidence>
<evidence type="ECO:0000256" key="4">
    <source>
        <dbReference type="ARBA" id="ARBA00022989"/>
    </source>
</evidence>
<evidence type="ECO:0000256" key="2">
    <source>
        <dbReference type="ARBA" id="ARBA00022448"/>
    </source>
</evidence>
<dbReference type="PANTHER" id="PTHR31064">
    <property type="entry name" value="POTASSIUM TRANSPORT PROTEIN DDB_G0292412-RELATED"/>
    <property type="match status" value="1"/>
</dbReference>
<evidence type="ECO:0000256" key="8">
    <source>
        <dbReference type="SAM" id="Phobius"/>
    </source>
</evidence>